<dbReference type="InterPro" id="IPR006910">
    <property type="entry name" value="Rad21_Rec8_N"/>
</dbReference>
<evidence type="ECO:0000256" key="2">
    <source>
        <dbReference type="ARBA" id="ARBA00023242"/>
    </source>
</evidence>
<dbReference type="Proteomes" id="UP001469553">
    <property type="component" value="Unassembled WGS sequence"/>
</dbReference>
<feature type="domain" description="Rad21/Rec8-like protein N-terminal" evidence="3">
    <location>
        <begin position="28"/>
        <end position="141"/>
    </location>
</feature>
<comment type="caution">
    <text evidence="4">The sequence shown here is derived from an EMBL/GenBank/DDBJ whole genome shotgun (WGS) entry which is preliminary data.</text>
</comment>
<organism evidence="4 5">
    <name type="scientific">Ameca splendens</name>
    <dbReference type="NCBI Taxonomy" id="208324"/>
    <lineage>
        <taxon>Eukaryota</taxon>
        <taxon>Metazoa</taxon>
        <taxon>Chordata</taxon>
        <taxon>Craniata</taxon>
        <taxon>Vertebrata</taxon>
        <taxon>Euteleostomi</taxon>
        <taxon>Actinopterygii</taxon>
        <taxon>Neopterygii</taxon>
        <taxon>Teleostei</taxon>
        <taxon>Neoteleostei</taxon>
        <taxon>Acanthomorphata</taxon>
        <taxon>Ovalentaria</taxon>
        <taxon>Atherinomorphae</taxon>
        <taxon>Cyprinodontiformes</taxon>
        <taxon>Goodeidae</taxon>
        <taxon>Ameca</taxon>
    </lineage>
</organism>
<dbReference type="EMBL" id="JAHRIP010030221">
    <property type="protein sequence ID" value="MEQ2292365.1"/>
    <property type="molecule type" value="Genomic_DNA"/>
</dbReference>
<keyword evidence="5" id="KW-1185">Reference proteome</keyword>
<dbReference type="PANTHER" id="PTHR12585">
    <property type="entry name" value="SCC1 / RAD21 FAMILY MEMBER"/>
    <property type="match status" value="1"/>
</dbReference>
<evidence type="ECO:0000313" key="4">
    <source>
        <dbReference type="EMBL" id="MEQ2292365.1"/>
    </source>
</evidence>
<evidence type="ECO:0000313" key="5">
    <source>
        <dbReference type="Proteomes" id="UP001469553"/>
    </source>
</evidence>
<evidence type="ECO:0000256" key="1">
    <source>
        <dbReference type="ARBA" id="ARBA00004123"/>
    </source>
</evidence>
<dbReference type="InterPro" id="IPR039781">
    <property type="entry name" value="Rad21/Rec8-like"/>
</dbReference>
<accession>A0ABV0YFG5</accession>
<gene>
    <name evidence="4" type="ORF">AMECASPLE_022464</name>
</gene>
<sequence>MNNYPLKATFCRYNSQTFGVVFSWQIKMFYYPNVLQRHSGCFSTIWLAATGGIRVTRRELLRVNVKRTCNDILDYVLGQVPPLQPNQPRPRFSLYLSSQLQYGVVIIYHKQCGFLLEEVQQTLERWLRSKRHIQIDLAESDRMALDVPDGLNLMEEAEGAQDPFFGLMAAHQLPSPYKTVLAGLEVEGLGSQHSVVHSPNIKPNGWTG</sequence>
<keyword evidence="2" id="KW-0539">Nucleus</keyword>
<evidence type="ECO:0000259" key="3">
    <source>
        <dbReference type="Pfam" id="PF04825"/>
    </source>
</evidence>
<comment type="subcellular location">
    <subcellularLocation>
        <location evidence="1">Nucleus</location>
    </subcellularLocation>
</comment>
<dbReference type="Pfam" id="PF04825">
    <property type="entry name" value="Rad21_Rec8_N"/>
    <property type="match status" value="1"/>
</dbReference>
<reference evidence="4 5" key="1">
    <citation type="submission" date="2021-06" db="EMBL/GenBank/DDBJ databases">
        <authorList>
            <person name="Palmer J.M."/>
        </authorList>
    </citation>
    <scope>NUCLEOTIDE SEQUENCE [LARGE SCALE GENOMIC DNA]</scope>
    <source>
        <strain evidence="4 5">AS_MEX2019</strain>
        <tissue evidence="4">Muscle</tissue>
    </source>
</reference>
<name>A0ABV0YFG5_9TELE</name>
<dbReference type="PANTHER" id="PTHR12585:SF27">
    <property type="entry name" value="MEIOTIC RECOMBINATION PROTEIN REC8 HOMOLOG"/>
    <property type="match status" value="1"/>
</dbReference>
<protein>
    <recommendedName>
        <fullName evidence="3">Rad21/Rec8-like protein N-terminal domain-containing protein</fullName>
    </recommendedName>
</protein>
<proteinExistence type="predicted"/>